<organism evidence="2 3">
    <name type="scientific">Sphingomonas faeni</name>
    <dbReference type="NCBI Taxonomy" id="185950"/>
    <lineage>
        <taxon>Bacteria</taxon>
        <taxon>Pseudomonadati</taxon>
        <taxon>Pseudomonadota</taxon>
        <taxon>Alphaproteobacteria</taxon>
        <taxon>Sphingomonadales</taxon>
        <taxon>Sphingomonadaceae</taxon>
        <taxon>Sphingomonas</taxon>
    </lineage>
</organism>
<sequence length="315" mass="34144">MKQQITVFGYGAVGQPIVERLLARGDRVRVATRRLPANLPADVEHMPCDVLDAADVRAALAGAAQAVLAVGFAYDSRLWRTVWPRAMTNMVEGCAAAGARLVFIDNLYQLGPQTTPRTEDMPLTTVGEKPVILAEVTRIWQSARGRVHVAALRCTDFYGPGVTVSHLGALAIGEIAKGKPAQMLVPTDTPHDFAYVPDIARAAVLLLDAPDEDFDQVWNMPCAPTRTPRALLAMAAASRGCTLRVWGVPLALLRPLGLFYRFAKEVADVGFTWDRSYVVDGGKFARRFVFDPTPFEIGVPVTVHAFAGGRSGGYE</sequence>
<comment type="caution">
    <text evidence="2">The sequence shown here is derived from an EMBL/GenBank/DDBJ whole genome shotgun (WGS) entry which is preliminary data.</text>
</comment>
<protein>
    <submittedName>
        <fullName evidence="2">Nucleoside-diphosphate-sugar epimerase</fullName>
    </submittedName>
</protein>
<reference evidence="2 3" key="1">
    <citation type="submission" date="2018-04" db="EMBL/GenBank/DDBJ databases">
        <title>Genomic Encyclopedia of Type Strains, Phase III (KMG-III): the genomes of soil and plant-associated and newly described type strains.</title>
        <authorList>
            <person name="Whitman W."/>
        </authorList>
    </citation>
    <scope>NUCLEOTIDE SEQUENCE [LARGE SCALE GENOMIC DNA]</scope>
    <source>
        <strain evidence="2 3">MA-olki</strain>
    </source>
</reference>
<name>A0A2T5U749_9SPHN</name>
<evidence type="ECO:0000313" key="2">
    <source>
        <dbReference type="EMBL" id="PTW47346.1"/>
    </source>
</evidence>
<evidence type="ECO:0000259" key="1">
    <source>
        <dbReference type="Pfam" id="PF01370"/>
    </source>
</evidence>
<feature type="domain" description="NAD-dependent epimerase/dehydratase" evidence="1">
    <location>
        <begin position="9"/>
        <end position="219"/>
    </location>
</feature>
<dbReference type="SUPFAM" id="SSF51735">
    <property type="entry name" value="NAD(P)-binding Rossmann-fold domains"/>
    <property type="match status" value="1"/>
</dbReference>
<proteinExistence type="predicted"/>
<gene>
    <name evidence="2" type="ORF">C8J25_10361</name>
</gene>
<dbReference type="EMBL" id="QAYE01000003">
    <property type="protein sequence ID" value="PTW47346.1"/>
    <property type="molecule type" value="Genomic_DNA"/>
</dbReference>
<dbReference type="RefSeq" id="WP_107953564.1">
    <property type="nucleotide sequence ID" value="NZ_QAYE01000003.1"/>
</dbReference>
<dbReference type="GeneID" id="91005427"/>
<dbReference type="OrthoDB" id="7170465at2"/>
<dbReference type="Pfam" id="PF01370">
    <property type="entry name" value="Epimerase"/>
    <property type="match status" value="1"/>
</dbReference>
<evidence type="ECO:0000313" key="3">
    <source>
        <dbReference type="Proteomes" id="UP000244013"/>
    </source>
</evidence>
<dbReference type="InterPro" id="IPR036291">
    <property type="entry name" value="NAD(P)-bd_dom_sf"/>
</dbReference>
<dbReference type="AlphaFoldDB" id="A0A2T5U749"/>
<dbReference type="Gene3D" id="3.40.50.720">
    <property type="entry name" value="NAD(P)-binding Rossmann-like Domain"/>
    <property type="match status" value="1"/>
</dbReference>
<dbReference type="InterPro" id="IPR001509">
    <property type="entry name" value="Epimerase_deHydtase"/>
</dbReference>
<accession>A0A2T5U749</accession>
<dbReference type="Proteomes" id="UP000244013">
    <property type="component" value="Unassembled WGS sequence"/>
</dbReference>